<name>A0A2M3ZSN2_9DIPT</name>
<accession>A0A2M3ZSN2</accession>
<proteinExistence type="predicted"/>
<sequence length="76" mass="8732">MFIKRLCLLNMFKTWLPDCVDCSISGSVGDRTQFHHSNGNEPEYNSMKHFASRGGRKLISWLKVVNRIALIYLTDA</sequence>
<keyword evidence="1" id="KW-0732">Signal</keyword>
<dbReference type="EMBL" id="GGFM01010754">
    <property type="protein sequence ID" value="MBW31505.1"/>
    <property type="molecule type" value="Transcribed_RNA"/>
</dbReference>
<evidence type="ECO:0000313" key="2">
    <source>
        <dbReference type="EMBL" id="MBW31505.1"/>
    </source>
</evidence>
<feature type="chain" id="PRO_5014960470" evidence="1">
    <location>
        <begin position="23"/>
        <end position="76"/>
    </location>
</feature>
<protein>
    <submittedName>
        <fullName evidence="2">Putative secreted peptide</fullName>
    </submittedName>
</protein>
<feature type="signal peptide" evidence="1">
    <location>
        <begin position="1"/>
        <end position="22"/>
    </location>
</feature>
<reference evidence="2" key="1">
    <citation type="submission" date="2018-01" db="EMBL/GenBank/DDBJ databases">
        <title>An insight into the sialome of Amazonian anophelines.</title>
        <authorList>
            <person name="Ribeiro J.M."/>
            <person name="Scarpassa V."/>
            <person name="Calvo E."/>
        </authorList>
    </citation>
    <scope>NUCLEOTIDE SEQUENCE</scope>
    <source>
        <tissue evidence="2">Salivary glands</tissue>
    </source>
</reference>
<evidence type="ECO:0000256" key="1">
    <source>
        <dbReference type="SAM" id="SignalP"/>
    </source>
</evidence>
<organism evidence="2">
    <name type="scientific">Anopheles braziliensis</name>
    <dbReference type="NCBI Taxonomy" id="58242"/>
    <lineage>
        <taxon>Eukaryota</taxon>
        <taxon>Metazoa</taxon>
        <taxon>Ecdysozoa</taxon>
        <taxon>Arthropoda</taxon>
        <taxon>Hexapoda</taxon>
        <taxon>Insecta</taxon>
        <taxon>Pterygota</taxon>
        <taxon>Neoptera</taxon>
        <taxon>Endopterygota</taxon>
        <taxon>Diptera</taxon>
        <taxon>Nematocera</taxon>
        <taxon>Culicoidea</taxon>
        <taxon>Culicidae</taxon>
        <taxon>Anophelinae</taxon>
        <taxon>Anopheles</taxon>
    </lineage>
</organism>
<dbReference type="AlphaFoldDB" id="A0A2M3ZSN2"/>